<organism evidence="2 3">
    <name type="scientific">Merdimonas faecis</name>
    <dbReference type="NCBI Taxonomy" id="1653435"/>
    <lineage>
        <taxon>Bacteria</taxon>
        <taxon>Bacillati</taxon>
        <taxon>Bacillota</taxon>
        <taxon>Clostridia</taxon>
        <taxon>Lachnospirales</taxon>
        <taxon>Lachnospiraceae</taxon>
        <taxon>Merdimonas</taxon>
    </lineage>
</organism>
<dbReference type="AlphaFoldDB" id="A0A9D3AKC8"/>
<protein>
    <submittedName>
        <fullName evidence="2">Nucleoside recognition protein</fullName>
    </submittedName>
</protein>
<keyword evidence="1" id="KW-1133">Transmembrane helix</keyword>
<accession>A0A9D3AKC8</accession>
<feature type="transmembrane region" description="Helical" evidence="1">
    <location>
        <begin position="36"/>
        <end position="54"/>
    </location>
</feature>
<dbReference type="OrthoDB" id="9782481at2"/>
<gene>
    <name evidence="2" type="ORF">K8V39_10760</name>
</gene>
<feature type="transmembrane region" description="Helical" evidence="1">
    <location>
        <begin position="145"/>
        <end position="164"/>
    </location>
</feature>
<comment type="caution">
    <text evidence="2">The sequence shown here is derived from an EMBL/GenBank/DDBJ whole genome shotgun (WGS) entry which is preliminary data.</text>
</comment>
<keyword evidence="1" id="KW-0812">Transmembrane</keyword>
<evidence type="ECO:0000256" key="1">
    <source>
        <dbReference type="SAM" id="Phobius"/>
    </source>
</evidence>
<sequence length="204" mass="21937">MLNYLWAGMILIGIVYASFAGRIPDITNAAIDSSKEAVSLCITMMGVLSMWMGLMKIAEKGGIIAQASLKLKPLIRFLFPNLPSGHSSEEYIVTNFIANFLGLGWAATPAGLKAMEELGKLEDDRRKARLPGPVRSLGIASNEMCTFLIINISSLQLIPVNVIAYRSQYGSVNPAAIVGAGILATTVSTGAAVLFCKIMDRKQR</sequence>
<reference evidence="2" key="1">
    <citation type="journal article" date="2021" name="PeerJ">
        <title>Extensive microbial diversity within the chicken gut microbiome revealed by metagenomics and culture.</title>
        <authorList>
            <person name="Gilroy R."/>
            <person name="Ravi A."/>
            <person name="Getino M."/>
            <person name="Pursley I."/>
            <person name="Horton D.L."/>
            <person name="Alikhan N.F."/>
            <person name="Baker D."/>
            <person name="Gharbi K."/>
            <person name="Hall N."/>
            <person name="Watson M."/>
            <person name="Adriaenssens E.M."/>
            <person name="Foster-Nyarko E."/>
            <person name="Jarju S."/>
            <person name="Secka A."/>
            <person name="Antonio M."/>
            <person name="Oren A."/>
            <person name="Chaudhuri R.R."/>
            <person name="La Ragione R."/>
            <person name="Hildebrand F."/>
            <person name="Pallen M.J."/>
        </authorList>
    </citation>
    <scope>NUCLEOTIDE SEQUENCE</scope>
    <source>
        <strain evidence="2">USAMLcec4-12693</strain>
    </source>
</reference>
<dbReference type="EMBL" id="DYXE01000088">
    <property type="protein sequence ID" value="HJH50731.1"/>
    <property type="molecule type" value="Genomic_DNA"/>
</dbReference>
<proteinExistence type="predicted"/>
<dbReference type="RefSeq" id="WP_070089695.1">
    <property type="nucleotide sequence ID" value="NZ_CABMJS010000020.1"/>
</dbReference>
<dbReference type="Proteomes" id="UP000813420">
    <property type="component" value="Unassembled WGS sequence"/>
</dbReference>
<feature type="transmembrane region" description="Helical" evidence="1">
    <location>
        <begin position="176"/>
        <end position="196"/>
    </location>
</feature>
<name>A0A9D3AKC8_9FIRM</name>
<reference evidence="2" key="2">
    <citation type="submission" date="2021-09" db="EMBL/GenBank/DDBJ databases">
        <authorList>
            <person name="Gilroy R."/>
        </authorList>
    </citation>
    <scope>NUCLEOTIDE SEQUENCE</scope>
    <source>
        <strain evidence="2">USAMLcec4-12693</strain>
    </source>
</reference>
<evidence type="ECO:0000313" key="2">
    <source>
        <dbReference type="EMBL" id="HJH50731.1"/>
    </source>
</evidence>
<keyword evidence="1" id="KW-0472">Membrane</keyword>
<evidence type="ECO:0000313" key="3">
    <source>
        <dbReference type="Proteomes" id="UP000813420"/>
    </source>
</evidence>